<dbReference type="AlphaFoldDB" id="A0A5C6Z9X3"/>
<dbReference type="RefSeq" id="WP_147088435.1">
    <property type="nucleotide sequence ID" value="NZ_VORM01000045.1"/>
</dbReference>
<feature type="transmembrane region" description="Helical" evidence="1">
    <location>
        <begin position="87"/>
        <end position="107"/>
    </location>
</feature>
<feature type="transmembrane region" description="Helical" evidence="1">
    <location>
        <begin position="127"/>
        <end position="149"/>
    </location>
</feature>
<dbReference type="Gene3D" id="3.30.565.10">
    <property type="entry name" value="Histidine kinase-like ATPase, C-terminal domain"/>
    <property type="match status" value="1"/>
</dbReference>
<dbReference type="SUPFAM" id="SSF55874">
    <property type="entry name" value="ATPase domain of HSP90 chaperone/DNA topoisomerase II/histidine kinase"/>
    <property type="match status" value="1"/>
</dbReference>
<proteinExistence type="predicted"/>
<dbReference type="EMBL" id="VORO01000046">
    <property type="protein sequence ID" value="TXD86626.1"/>
    <property type="molecule type" value="Genomic_DNA"/>
</dbReference>
<comment type="caution">
    <text evidence="3">The sequence shown here is derived from an EMBL/GenBank/DDBJ whole genome shotgun (WGS) entry which is preliminary data.</text>
</comment>
<keyword evidence="1" id="KW-0472">Membrane</keyword>
<dbReference type="PANTHER" id="PTHR34220:SF7">
    <property type="entry name" value="SENSOR HISTIDINE KINASE YPDA"/>
    <property type="match status" value="1"/>
</dbReference>
<sequence>MDLDKKIVRVLNNKETKLFVLFYIVSAFIYYTATWISWGTYKKGFLSYFDVEEFFAAAGTQFMVSFLITIPIWYVTEVILREYTLKVRLLSHVFFLPIFILACYFGQLGVTKLFGWAMFWGGKYIVWTLYNLMLFYLVQFGFIHAYNYWIKLKNEELEKSELRELALKSEMTAMKAQLTPHFLHNLFNSINATIPPENERTRELIVQLSDLFRYLNYASQHEYVTIQEELSFIENYLQLMKIRLKERLKYSFEVPNHLKEYKIAPMLFQPIVENAVIHGISPKIEPSTLIVRIKKSSEKLLISIEDTGLGILDKENLFQKGLGLSNTKLRLNKIYDSDLKIDDNIPLGTIISFEI</sequence>
<dbReference type="Pfam" id="PF06580">
    <property type="entry name" value="His_kinase"/>
    <property type="match status" value="1"/>
</dbReference>
<feature type="transmembrane region" description="Helical" evidence="1">
    <location>
        <begin position="54"/>
        <end position="75"/>
    </location>
</feature>
<evidence type="ECO:0000259" key="2">
    <source>
        <dbReference type="Pfam" id="PF06580"/>
    </source>
</evidence>
<dbReference type="GO" id="GO:0016020">
    <property type="term" value="C:membrane"/>
    <property type="evidence" value="ECO:0007669"/>
    <property type="project" value="InterPro"/>
</dbReference>
<organism evidence="3 4">
    <name type="scientific">Subsaximicrobium wynnwilliamsii</name>
    <dbReference type="NCBI Taxonomy" id="291179"/>
    <lineage>
        <taxon>Bacteria</taxon>
        <taxon>Pseudomonadati</taxon>
        <taxon>Bacteroidota</taxon>
        <taxon>Flavobacteriia</taxon>
        <taxon>Flavobacteriales</taxon>
        <taxon>Flavobacteriaceae</taxon>
        <taxon>Subsaximicrobium</taxon>
    </lineage>
</organism>
<keyword evidence="3" id="KW-0808">Transferase</keyword>
<keyword evidence="3" id="KW-0418">Kinase</keyword>
<evidence type="ECO:0000313" key="4">
    <source>
        <dbReference type="Proteomes" id="UP000321578"/>
    </source>
</evidence>
<dbReference type="GO" id="GO:0000155">
    <property type="term" value="F:phosphorelay sensor kinase activity"/>
    <property type="evidence" value="ECO:0007669"/>
    <property type="project" value="InterPro"/>
</dbReference>
<keyword evidence="4" id="KW-1185">Reference proteome</keyword>
<accession>A0A5C6Z9X3</accession>
<dbReference type="InterPro" id="IPR050640">
    <property type="entry name" value="Bact_2-comp_sensor_kinase"/>
</dbReference>
<dbReference type="Proteomes" id="UP000321578">
    <property type="component" value="Unassembled WGS sequence"/>
</dbReference>
<dbReference type="InterPro" id="IPR036890">
    <property type="entry name" value="HATPase_C_sf"/>
</dbReference>
<feature type="transmembrane region" description="Helical" evidence="1">
    <location>
        <begin position="20"/>
        <end position="38"/>
    </location>
</feature>
<dbReference type="OrthoDB" id="9809908at2"/>
<name>A0A5C6Z9X3_9FLAO</name>
<feature type="domain" description="Signal transduction histidine kinase internal region" evidence="2">
    <location>
        <begin position="170"/>
        <end position="248"/>
    </location>
</feature>
<dbReference type="PANTHER" id="PTHR34220">
    <property type="entry name" value="SENSOR HISTIDINE KINASE YPDA"/>
    <property type="match status" value="1"/>
</dbReference>
<evidence type="ECO:0000256" key="1">
    <source>
        <dbReference type="SAM" id="Phobius"/>
    </source>
</evidence>
<dbReference type="InterPro" id="IPR010559">
    <property type="entry name" value="Sig_transdc_His_kin_internal"/>
</dbReference>
<reference evidence="3 4" key="1">
    <citation type="submission" date="2019-08" db="EMBL/GenBank/DDBJ databases">
        <title>Genomes of Subsaximicrobium wynnwilliamsii strains.</title>
        <authorList>
            <person name="Bowman J.P."/>
        </authorList>
    </citation>
    <scope>NUCLEOTIDE SEQUENCE [LARGE SCALE GENOMIC DNA]</scope>
    <source>
        <strain evidence="3 4">2-80-2</strain>
    </source>
</reference>
<protein>
    <submittedName>
        <fullName evidence="3">Sensor histidine kinase</fullName>
    </submittedName>
</protein>
<keyword evidence="1" id="KW-0812">Transmembrane</keyword>
<evidence type="ECO:0000313" key="3">
    <source>
        <dbReference type="EMBL" id="TXD86626.1"/>
    </source>
</evidence>
<keyword evidence="1" id="KW-1133">Transmembrane helix</keyword>
<gene>
    <name evidence="3" type="ORF">ESY86_19725</name>
</gene>